<dbReference type="AlphaFoldDB" id="A0AAN7GE20"/>
<proteinExistence type="predicted"/>
<dbReference type="Proteomes" id="UP001345219">
    <property type="component" value="Chromosome 19"/>
</dbReference>
<evidence type="ECO:0000313" key="4">
    <source>
        <dbReference type="Proteomes" id="UP001345219"/>
    </source>
</evidence>
<dbReference type="PANTHER" id="PTHR31016:SF2">
    <property type="entry name" value="OS04G0228100 PROTEIN"/>
    <property type="match status" value="1"/>
</dbReference>
<organism evidence="3 4">
    <name type="scientific">Trapa incisa</name>
    <dbReference type="NCBI Taxonomy" id="236973"/>
    <lineage>
        <taxon>Eukaryota</taxon>
        <taxon>Viridiplantae</taxon>
        <taxon>Streptophyta</taxon>
        <taxon>Embryophyta</taxon>
        <taxon>Tracheophyta</taxon>
        <taxon>Spermatophyta</taxon>
        <taxon>Magnoliopsida</taxon>
        <taxon>eudicotyledons</taxon>
        <taxon>Gunneridae</taxon>
        <taxon>Pentapetalae</taxon>
        <taxon>rosids</taxon>
        <taxon>malvids</taxon>
        <taxon>Myrtales</taxon>
        <taxon>Lythraceae</taxon>
        <taxon>Trapa</taxon>
    </lineage>
</organism>
<feature type="region of interest" description="Disordered" evidence="2">
    <location>
        <begin position="185"/>
        <end position="212"/>
    </location>
</feature>
<reference evidence="3 4" key="1">
    <citation type="journal article" date="2023" name="Hortic Res">
        <title>Pangenome of water caltrop reveals structural variations and asymmetric subgenome divergence after allopolyploidization.</title>
        <authorList>
            <person name="Zhang X."/>
            <person name="Chen Y."/>
            <person name="Wang L."/>
            <person name="Yuan Y."/>
            <person name="Fang M."/>
            <person name="Shi L."/>
            <person name="Lu R."/>
            <person name="Comes H.P."/>
            <person name="Ma Y."/>
            <person name="Chen Y."/>
            <person name="Huang G."/>
            <person name="Zhou Y."/>
            <person name="Zheng Z."/>
            <person name="Qiu Y."/>
        </authorList>
    </citation>
    <scope>NUCLEOTIDE SEQUENCE [LARGE SCALE GENOMIC DNA]</scope>
    <source>
        <tissue evidence="3">Roots</tissue>
    </source>
</reference>
<protein>
    <submittedName>
        <fullName evidence="3">Uncharacterized protein</fullName>
    </submittedName>
</protein>
<name>A0AAN7GE20_9MYRT</name>
<dbReference type="EMBL" id="JAXIOK010000024">
    <property type="protein sequence ID" value="KAK4741556.1"/>
    <property type="molecule type" value="Genomic_DNA"/>
</dbReference>
<comment type="caution">
    <text evidence="3">The sequence shown here is derived from an EMBL/GenBank/DDBJ whole genome shotgun (WGS) entry which is preliminary data.</text>
</comment>
<gene>
    <name evidence="3" type="ORF">SAY87_025144</name>
</gene>
<dbReference type="PANTHER" id="PTHR31016">
    <property type="entry name" value="OS04G0228100 PROTEIN"/>
    <property type="match status" value="1"/>
</dbReference>
<feature type="compositionally biased region" description="Basic and acidic residues" evidence="2">
    <location>
        <begin position="199"/>
        <end position="208"/>
    </location>
</feature>
<sequence>MAAAASLDSPQASHINEVPAVTSSPCSSPPLFNSPSDKRFWSALRSRVDMLLETRDKIPTDPLPPAQAVGIRSVASSDDVMLGWIKVLLAFDLFFVSRVGVFLQNTRGLKRMKGLKEDTVLLMRGFDSVAHTLSQLSANINDALQGARDLGKPPTLTDILKSNLRSKENDQVVKENVEKEEGTKCLKRKFDSSDDPDDQQAHSVEKVAQDPAMTRMKRAKNLAISMATKASSLAKELRLIKSDLSFVQERCTLLEEENTRLRDGFSTGTPPEDDDLVRLQLETLLAEKSRLANENANLVRENQCLSQLVTYHRLNMQDISASYEEFISGMPLDFSFSSSPLVEDQFIEDDNDGSLLLSVPKDMTSISASLDALFEEKQRQEEEPQHSQAD</sequence>
<evidence type="ECO:0000313" key="3">
    <source>
        <dbReference type="EMBL" id="KAK4741556.1"/>
    </source>
</evidence>
<keyword evidence="4" id="KW-1185">Reference proteome</keyword>
<keyword evidence="1" id="KW-0175">Coiled coil</keyword>
<feature type="coiled-coil region" evidence="1">
    <location>
        <begin position="281"/>
        <end position="308"/>
    </location>
</feature>
<evidence type="ECO:0000256" key="1">
    <source>
        <dbReference type="SAM" id="Coils"/>
    </source>
</evidence>
<feature type="compositionally biased region" description="Basic and acidic residues" evidence="2">
    <location>
        <begin position="374"/>
        <end position="390"/>
    </location>
</feature>
<accession>A0AAN7GE20</accession>
<evidence type="ECO:0000256" key="2">
    <source>
        <dbReference type="SAM" id="MobiDB-lite"/>
    </source>
</evidence>
<feature type="region of interest" description="Disordered" evidence="2">
    <location>
        <begin position="370"/>
        <end position="390"/>
    </location>
</feature>